<proteinExistence type="predicted"/>
<evidence type="ECO:0000256" key="1">
    <source>
        <dbReference type="SAM" id="Phobius"/>
    </source>
</evidence>
<organism evidence="2 3">
    <name type="scientific">Aspergillus tubingensis (strain CBS 134.48)</name>
    <dbReference type="NCBI Taxonomy" id="767770"/>
    <lineage>
        <taxon>Eukaryota</taxon>
        <taxon>Fungi</taxon>
        <taxon>Dikarya</taxon>
        <taxon>Ascomycota</taxon>
        <taxon>Pezizomycotina</taxon>
        <taxon>Eurotiomycetes</taxon>
        <taxon>Eurotiomycetidae</taxon>
        <taxon>Eurotiales</taxon>
        <taxon>Aspergillaceae</taxon>
        <taxon>Aspergillus</taxon>
        <taxon>Aspergillus subgen. Circumdati</taxon>
    </lineage>
</organism>
<name>A0A1L9N121_ASPTC</name>
<feature type="transmembrane region" description="Helical" evidence="1">
    <location>
        <begin position="104"/>
        <end position="125"/>
    </location>
</feature>
<keyword evidence="1" id="KW-0472">Membrane</keyword>
<sequence length="209" mass="22840">MSPPHLPTTITTLTSLLTTLLLLTSFSLTTYTLTTYLHLAHTATSLVPKVIIHDTAIIASTSYHIFTTILTCLTFITIYFLFPRFIFTKSNSNSSSNPSWIQKALTSLATLLLTTSLLAFTVILATRKMSFGDVGPRVTVYLDEGLGEESLLYRDDGRGVAGLVVGWVGWFGVVVLCGMMFVGGKEEKKGDGMWVEKGEVEESSRAESV</sequence>
<protein>
    <recommendedName>
        <fullName evidence="4">MARVEL domain-containing protein</fullName>
    </recommendedName>
</protein>
<accession>A0A1L9N121</accession>
<dbReference type="EMBL" id="KV878204">
    <property type="protein sequence ID" value="OJI82988.1"/>
    <property type="molecule type" value="Genomic_DNA"/>
</dbReference>
<reference evidence="3" key="1">
    <citation type="journal article" date="2017" name="Genome Biol.">
        <title>Comparative genomics reveals high biological diversity and specific adaptations in the industrially and medically important fungal genus Aspergillus.</title>
        <authorList>
            <person name="de Vries R.P."/>
            <person name="Riley R."/>
            <person name="Wiebenga A."/>
            <person name="Aguilar-Osorio G."/>
            <person name="Amillis S."/>
            <person name="Uchima C.A."/>
            <person name="Anderluh G."/>
            <person name="Asadollahi M."/>
            <person name="Askin M."/>
            <person name="Barry K."/>
            <person name="Battaglia E."/>
            <person name="Bayram O."/>
            <person name="Benocci T."/>
            <person name="Braus-Stromeyer S.A."/>
            <person name="Caldana C."/>
            <person name="Canovas D."/>
            <person name="Cerqueira G.C."/>
            <person name="Chen F."/>
            <person name="Chen W."/>
            <person name="Choi C."/>
            <person name="Clum A."/>
            <person name="Dos Santos R.A."/>
            <person name="Damasio A.R."/>
            <person name="Diallinas G."/>
            <person name="Emri T."/>
            <person name="Fekete E."/>
            <person name="Flipphi M."/>
            <person name="Freyberg S."/>
            <person name="Gallo A."/>
            <person name="Gournas C."/>
            <person name="Habgood R."/>
            <person name="Hainaut M."/>
            <person name="Harispe M.L."/>
            <person name="Henrissat B."/>
            <person name="Hilden K.S."/>
            <person name="Hope R."/>
            <person name="Hossain A."/>
            <person name="Karabika E."/>
            <person name="Karaffa L."/>
            <person name="Karanyi Z."/>
            <person name="Krasevec N."/>
            <person name="Kuo A."/>
            <person name="Kusch H."/>
            <person name="LaButti K."/>
            <person name="Lagendijk E.L."/>
            <person name="Lapidus A."/>
            <person name="Levasseur A."/>
            <person name="Lindquist E."/>
            <person name="Lipzen A."/>
            <person name="Logrieco A.F."/>
            <person name="MacCabe A."/>
            <person name="Maekelae M.R."/>
            <person name="Malavazi I."/>
            <person name="Melin P."/>
            <person name="Meyer V."/>
            <person name="Mielnichuk N."/>
            <person name="Miskei M."/>
            <person name="Molnar A.P."/>
            <person name="Mule G."/>
            <person name="Ngan C.Y."/>
            <person name="Orejas M."/>
            <person name="Orosz E."/>
            <person name="Ouedraogo J.P."/>
            <person name="Overkamp K.M."/>
            <person name="Park H.-S."/>
            <person name="Perrone G."/>
            <person name="Piumi F."/>
            <person name="Punt P.J."/>
            <person name="Ram A.F."/>
            <person name="Ramon A."/>
            <person name="Rauscher S."/>
            <person name="Record E."/>
            <person name="Riano-Pachon D.M."/>
            <person name="Robert V."/>
            <person name="Roehrig J."/>
            <person name="Ruller R."/>
            <person name="Salamov A."/>
            <person name="Salih N.S."/>
            <person name="Samson R.A."/>
            <person name="Sandor E."/>
            <person name="Sanguinetti M."/>
            <person name="Schuetze T."/>
            <person name="Sepcic K."/>
            <person name="Shelest E."/>
            <person name="Sherlock G."/>
            <person name="Sophianopoulou V."/>
            <person name="Squina F.M."/>
            <person name="Sun H."/>
            <person name="Susca A."/>
            <person name="Todd R.B."/>
            <person name="Tsang A."/>
            <person name="Unkles S.E."/>
            <person name="van de Wiele N."/>
            <person name="van Rossen-Uffink D."/>
            <person name="Oliveira J.V."/>
            <person name="Vesth T.C."/>
            <person name="Visser J."/>
            <person name="Yu J.-H."/>
            <person name="Zhou M."/>
            <person name="Andersen M.R."/>
            <person name="Archer D.B."/>
            <person name="Baker S.E."/>
            <person name="Benoit I."/>
            <person name="Brakhage A.A."/>
            <person name="Braus G.H."/>
            <person name="Fischer R."/>
            <person name="Frisvad J.C."/>
            <person name="Goldman G.H."/>
            <person name="Houbraken J."/>
            <person name="Oakley B."/>
            <person name="Pocsi I."/>
            <person name="Scazzocchio C."/>
            <person name="Seiboth B."/>
            <person name="vanKuyk P.A."/>
            <person name="Wortman J."/>
            <person name="Dyer P.S."/>
            <person name="Grigoriev I.V."/>
        </authorList>
    </citation>
    <scope>NUCLEOTIDE SEQUENCE [LARGE SCALE GENOMIC DNA]</scope>
    <source>
        <strain evidence="3">CBS 134.48</strain>
    </source>
</reference>
<dbReference type="OrthoDB" id="3596006at2759"/>
<evidence type="ECO:0008006" key="4">
    <source>
        <dbReference type="Google" id="ProtNLM"/>
    </source>
</evidence>
<dbReference type="AlphaFoldDB" id="A0A1L9N121"/>
<evidence type="ECO:0000313" key="3">
    <source>
        <dbReference type="Proteomes" id="UP000184304"/>
    </source>
</evidence>
<dbReference type="OMA" id="TTSYHIF"/>
<feature type="transmembrane region" description="Helical" evidence="1">
    <location>
        <begin position="160"/>
        <end position="183"/>
    </location>
</feature>
<keyword evidence="1" id="KW-0812">Transmembrane</keyword>
<evidence type="ECO:0000313" key="2">
    <source>
        <dbReference type="EMBL" id="OJI82988.1"/>
    </source>
</evidence>
<feature type="transmembrane region" description="Helical" evidence="1">
    <location>
        <begin position="63"/>
        <end position="83"/>
    </location>
</feature>
<keyword evidence="1" id="KW-1133">Transmembrane helix</keyword>
<keyword evidence="3" id="KW-1185">Reference proteome</keyword>
<dbReference type="VEuPathDB" id="FungiDB:ASPTUDRAFT_698650"/>
<gene>
    <name evidence="2" type="ORF">ASPTUDRAFT_698650</name>
</gene>
<dbReference type="Proteomes" id="UP000184304">
    <property type="component" value="Unassembled WGS sequence"/>
</dbReference>